<dbReference type="PROSITE" id="PS50221">
    <property type="entry name" value="GAIN_B"/>
    <property type="match status" value="1"/>
</dbReference>
<name>A0ABV0R4Q3_9TELE</name>
<evidence type="ECO:0000313" key="7">
    <source>
        <dbReference type="EMBL" id="MEQ2202979.1"/>
    </source>
</evidence>
<dbReference type="InterPro" id="IPR046338">
    <property type="entry name" value="GAIN_dom_sf"/>
</dbReference>
<evidence type="ECO:0000313" key="8">
    <source>
        <dbReference type="Proteomes" id="UP001434883"/>
    </source>
</evidence>
<gene>
    <name evidence="7" type="primary">ADGRL3_6</name>
    <name evidence="7" type="ORF">XENOCAPTIV_021940</name>
</gene>
<evidence type="ECO:0000259" key="6">
    <source>
        <dbReference type="PROSITE" id="PS50221"/>
    </source>
</evidence>
<organism evidence="7 8">
    <name type="scientific">Xenoophorus captivus</name>
    <dbReference type="NCBI Taxonomy" id="1517983"/>
    <lineage>
        <taxon>Eukaryota</taxon>
        <taxon>Metazoa</taxon>
        <taxon>Chordata</taxon>
        <taxon>Craniata</taxon>
        <taxon>Vertebrata</taxon>
        <taxon>Euteleostomi</taxon>
        <taxon>Actinopterygii</taxon>
        <taxon>Neopterygii</taxon>
        <taxon>Teleostei</taxon>
        <taxon>Neoteleostei</taxon>
        <taxon>Acanthomorphata</taxon>
        <taxon>Ovalentaria</taxon>
        <taxon>Atherinomorphae</taxon>
        <taxon>Cyprinodontiformes</taxon>
        <taxon>Goodeidae</taxon>
        <taxon>Xenoophorus</taxon>
    </lineage>
</organism>
<evidence type="ECO:0000256" key="2">
    <source>
        <dbReference type="ARBA" id="ARBA00022692"/>
    </source>
</evidence>
<comment type="caution">
    <text evidence="7">The sequence shown here is derived from an EMBL/GenBank/DDBJ whole genome shotgun (WGS) entry which is preliminary data.</text>
</comment>
<reference evidence="7 8" key="1">
    <citation type="submission" date="2021-06" db="EMBL/GenBank/DDBJ databases">
        <authorList>
            <person name="Palmer J.M."/>
        </authorList>
    </citation>
    <scope>NUCLEOTIDE SEQUENCE [LARGE SCALE GENOMIC DNA]</scope>
    <source>
        <strain evidence="7 8">XC_2019</strain>
        <tissue evidence="7">Muscle</tissue>
    </source>
</reference>
<proteinExistence type="predicted"/>
<evidence type="ECO:0000256" key="4">
    <source>
        <dbReference type="ARBA" id="ARBA00023136"/>
    </source>
</evidence>
<keyword evidence="5" id="KW-1015">Disulfide bond</keyword>
<accession>A0ABV0R4Q3</accession>
<dbReference type="EMBL" id="JAHRIN010034092">
    <property type="protein sequence ID" value="MEQ2202979.1"/>
    <property type="molecule type" value="Genomic_DNA"/>
</dbReference>
<keyword evidence="2" id="KW-0812">Transmembrane</keyword>
<dbReference type="Gene3D" id="2.60.220.50">
    <property type="match status" value="1"/>
</dbReference>
<comment type="subcellular location">
    <subcellularLocation>
        <location evidence="1">Membrane</location>
    </subcellularLocation>
</comment>
<feature type="non-terminal residue" evidence="7">
    <location>
        <position position="1"/>
    </location>
</feature>
<protein>
    <submittedName>
        <fullName evidence="7">Adhesion G protein-coupled receptor L3</fullName>
    </submittedName>
</protein>
<dbReference type="InterPro" id="IPR057244">
    <property type="entry name" value="GAIN_B"/>
</dbReference>
<dbReference type="Proteomes" id="UP001434883">
    <property type="component" value="Unassembled WGS sequence"/>
</dbReference>
<evidence type="ECO:0000256" key="3">
    <source>
        <dbReference type="ARBA" id="ARBA00022989"/>
    </source>
</evidence>
<evidence type="ECO:0000256" key="5">
    <source>
        <dbReference type="ARBA" id="ARBA00023157"/>
    </source>
</evidence>
<feature type="domain" description="GAIN-B" evidence="6">
    <location>
        <begin position="1"/>
        <end position="85"/>
    </location>
</feature>
<evidence type="ECO:0000256" key="1">
    <source>
        <dbReference type="ARBA" id="ARBA00004370"/>
    </source>
</evidence>
<keyword evidence="3" id="KW-1133">Transmembrane helix</keyword>
<keyword evidence="4" id="KW-0472">Membrane</keyword>
<sequence>EIRIAFVLYKHIGVYLSTENASMKLGSEAVATNYSVIVNSPVITAAINKDSNKVYLSDPVIFTIRHLQLDLLSKYQFQSALLEAA</sequence>
<keyword evidence="7" id="KW-0675">Receptor</keyword>
<keyword evidence="8" id="KW-1185">Reference proteome</keyword>